<dbReference type="EMBL" id="KK852498">
    <property type="protein sequence ID" value="KDR22710.1"/>
    <property type="molecule type" value="Genomic_DNA"/>
</dbReference>
<gene>
    <name evidence="2" type="ORF">L798_12847</name>
</gene>
<dbReference type="InParanoid" id="A0A067RQ32"/>
<accession>A0A067RQ32</accession>
<feature type="region of interest" description="Disordered" evidence="1">
    <location>
        <begin position="1"/>
        <end position="22"/>
    </location>
</feature>
<evidence type="ECO:0000313" key="3">
    <source>
        <dbReference type="Proteomes" id="UP000027135"/>
    </source>
</evidence>
<proteinExistence type="predicted"/>
<evidence type="ECO:0000313" key="2">
    <source>
        <dbReference type="EMBL" id="KDR22710.1"/>
    </source>
</evidence>
<dbReference type="AlphaFoldDB" id="A0A067RQ32"/>
<dbReference type="Proteomes" id="UP000027135">
    <property type="component" value="Unassembled WGS sequence"/>
</dbReference>
<evidence type="ECO:0000256" key="1">
    <source>
        <dbReference type="SAM" id="MobiDB-lite"/>
    </source>
</evidence>
<name>A0A067RQ32_ZOONE</name>
<sequence length="72" mass="7817">MASPAETESGRDLEKQSLDAAQTESRIDWVSFNVYVKVRCHGEAARASGGRLLEDNCVSISTTPSPSNSRDM</sequence>
<reference evidence="2 3" key="1">
    <citation type="journal article" date="2014" name="Nat. Commun.">
        <title>Molecular traces of alternative social organization in a termite genome.</title>
        <authorList>
            <person name="Terrapon N."/>
            <person name="Li C."/>
            <person name="Robertson H.M."/>
            <person name="Ji L."/>
            <person name="Meng X."/>
            <person name="Booth W."/>
            <person name="Chen Z."/>
            <person name="Childers C.P."/>
            <person name="Glastad K.M."/>
            <person name="Gokhale K."/>
            <person name="Gowin J."/>
            <person name="Gronenberg W."/>
            <person name="Hermansen R.A."/>
            <person name="Hu H."/>
            <person name="Hunt B.G."/>
            <person name="Huylmans A.K."/>
            <person name="Khalil S.M."/>
            <person name="Mitchell R.D."/>
            <person name="Munoz-Torres M.C."/>
            <person name="Mustard J.A."/>
            <person name="Pan H."/>
            <person name="Reese J.T."/>
            <person name="Scharf M.E."/>
            <person name="Sun F."/>
            <person name="Vogel H."/>
            <person name="Xiao J."/>
            <person name="Yang W."/>
            <person name="Yang Z."/>
            <person name="Yang Z."/>
            <person name="Zhou J."/>
            <person name="Zhu J."/>
            <person name="Brent C.S."/>
            <person name="Elsik C.G."/>
            <person name="Goodisman M.A."/>
            <person name="Liberles D.A."/>
            <person name="Roe R.M."/>
            <person name="Vargo E.L."/>
            <person name="Vilcinskas A."/>
            <person name="Wang J."/>
            <person name="Bornberg-Bauer E."/>
            <person name="Korb J."/>
            <person name="Zhang G."/>
            <person name="Liebig J."/>
        </authorList>
    </citation>
    <scope>NUCLEOTIDE SEQUENCE [LARGE SCALE GENOMIC DNA]</scope>
    <source>
        <tissue evidence="2">Whole organism</tissue>
    </source>
</reference>
<feature type="region of interest" description="Disordered" evidence="1">
    <location>
        <begin position="53"/>
        <end position="72"/>
    </location>
</feature>
<protein>
    <submittedName>
        <fullName evidence="2">Uncharacterized protein</fullName>
    </submittedName>
</protein>
<feature type="compositionally biased region" description="Basic and acidic residues" evidence="1">
    <location>
        <begin position="8"/>
        <end position="17"/>
    </location>
</feature>
<organism evidence="2 3">
    <name type="scientific">Zootermopsis nevadensis</name>
    <name type="common">Dampwood termite</name>
    <dbReference type="NCBI Taxonomy" id="136037"/>
    <lineage>
        <taxon>Eukaryota</taxon>
        <taxon>Metazoa</taxon>
        <taxon>Ecdysozoa</taxon>
        <taxon>Arthropoda</taxon>
        <taxon>Hexapoda</taxon>
        <taxon>Insecta</taxon>
        <taxon>Pterygota</taxon>
        <taxon>Neoptera</taxon>
        <taxon>Polyneoptera</taxon>
        <taxon>Dictyoptera</taxon>
        <taxon>Blattodea</taxon>
        <taxon>Blattoidea</taxon>
        <taxon>Termitoidae</taxon>
        <taxon>Termopsidae</taxon>
        <taxon>Zootermopsis</taxon>
    </lineage>
</organism>
<keyword evidence="3" id="KW-1185">Reference proteome</keyword>
<feature type="compositionally biased region" description="Polar residues" evidence="1">
    <location>
        <begin position="58"/>
        <end position="72"/>
    </location>
</feature>